<evidence type="ECO:0000313" key="2">
    <source>
        <dbReference type="Proteomes" id="UP001226091"/>
    </source>
</evidence>
<keyword evidence="2" id="KW-1185">Reference proteome</keyword>
<name>A0ACD4RFA0_9BACI</name>
<dbReference type="Proteomes" id="UP001226091">
    <property type="component" value="Chromosome"/>
</dbReference>
<protein>
    <submittedName>
        <fullName evidence="1">DUF1850 domain-containing protein</fullName>
    </submittedName>
</protein>
<dbReference type="EMBL" id="CP126116">
    <property type="protein sequence ID" value="WHZ59067.1"/>
    <property type="molecule type" value="Genomic_DNA"/>
</dbReference>
<organism evidence="1 2">
    <name type="scientific">Metabacillus hrfriensis</name>
    <dbReference type="NCBI Taxonomy" id="3048891"/>
    <lineage>
        <taxon>Bacteria</taxon>
        <taxon>Bacillati</taxon>
        <taxon>Bacillota</taxon>
        <taxon>Bacilli</taxon>
        <taxon>Bacillales</taxon>
        <taxon>Bacillaceae</taxon>
        <taxon>Metabacillus</taxon>
    </lineage>
</organism>
<sequence length="169" mass="19826">MKKKLIYVFMLFITILLILFIPFKNTVAFHYEDTSKLLAYLSVNDMDTFQIKYTHSIHLTDVIETYELSNKQIKQIELSYDTFAVGMPSGPEGDEIFERKDGQYIISNMNRTFPFIDLSTGQVVANHRVVSKGKEYELKKYIKPGTWVRISYETMNLFQLLRGVKMNER</sequence>
<reference evidence="2" key="1">
    <citation type="journal article" date="2025" name="Aquaculture">
        <title>Assessment of the bioflocculant production and safety properties of Metabacillus hrfriensis sp. nov. based on phenotypic and whole-genome sequencing analysis.</title>
        <authorList>
            <person name="Zhang R."/>
            <person name="Zhao Z."/>
            <person name="Luo L."/>
            <person name="Wang S."/>
            <person name="Guo K."/>
            <person name="Xu W."/>
        </authorList>
    </citation>
    <scope>NUCLEOTIDE SEQUENCE [LARGE SCALE GENOMIC DNA]</scope>
    <source>
        <strain evidence="2">CT-WN-B3</strain>
    </source>
</reference>
<gene>
    <name evidence="1" type="ORF">QLQ22_06955</name>
</gene>
<evidence type="ECO:0000313" key="1">
    <source>
        <dbReference type="EMBL" id="WHZ59067.1"/>
    </source>
</evidence>
<accession>A0ACD4RFA0</accession>
<proteinExistence type="predicted"/>